<feature type="region of interest" description="Disordered" evidence="1">
    <location>
        <begin position="81"/>
        <end position="105"/>
    </location>
</feature>
<name>A0A914WTJ6_9BILA</name>
<keyword evidence="2" id="KW-1185">Reference proteome</keyword>
<evidence type="ECO:0000313" key="2">
    <source>
        <dbReference type="Proteomes" id="UP000887566"/>
    </source>
</evidence>
<evidence type="ECO:0000256" key="1">
    <source>
        <dbReference type="SAM" id="MobiDB-lite"/>
    </source>
</evidence>
<organism evidence="2 3">
    <name type="scientific">Plectus sambesii</name>
    <dbReference type="NCBI Taxonomy" id="2011161"/>
    <lineage>
        <taxon>Eukaryota</taxon>
        <taxon>Metazoa</taxon>
        <taxon>Ecdysozoa</taxon>
        <taxon>Nematoda</taxon>
        <taxon>Chromadorea</taxon>
        <taxon>Plectida</taxon>
        <taxon>Plectina</taxon>
        <taxon>Plectoidea</taxon>
        <taxon>Plectidae</taxon>
        <taxon>Plectus</taxon>
    </lineage>
</organism>
<feature type="region of interest" description="Disordered" evidence="1">
    <location>
        <begin position="184"/>
        <end position="208"/>
    </location>
</feature>
<sequence length="255" mass="26757">MRTRRRRWGARGIVRPPAGHFQSLAERIGITSSSYRHPHATCCSLVCSLRLSSCLYACSPAPSSTITPATRTCLSIIAAGTSPASRPSTMASTASALGSTSAAPDRDTEKHAALLQWVWATSGSSRHSKRGISYWKIERKAKENSSKATTRKLLSILALLLIDDGESANRCACRATLDDANIITTTSSGGGGSSPSIGSVAPSSSSAVIAHSRQPSGATLAPCSERLSERKVKFPSTRSLSVDSAWSRLSAAAPV</sequence>
<proteinExistence type="predicted"/>
<reference evidence="3" key="1">
    <citation type="submission" date="2022-11" db="UniProtKB">
        <authorList>
            <consortium name="WormBaseParasite"/>
        </authorList>
    </citation>
    <scope>IDENTIFICATION</scope>
</reference>
<dbReference type="Proteomes" id="UP000887566">
    <property type="component" value="Unplaced"/>
</dbReference>
<evidence type="ECO:0000313" key="3">
    <source>
        <dbReference type="WBParaSite" id="PSAMB.scaffold519size48217.g6535.t1"/>
    </source>
</evidence>
<feature type="compositionally biased region" description="Low complexity" evidence="1">
    <location>
        <begin position="194"/>
        <end position="208"/>
    </location>
</feature>
<dbReference type="WBParaSite" id="PSAMB.scaffold519size48217.g6535.t1">
    <property type="protein sequence ID" value="PSAMB.scaffold519size48217.g6535.t1"/>
    <property type="gene ID" value="PSAMB.scaffold519size48217.g6535"/>
</dbReference>
<feature type="compositionally biased region" description="Low complexity" evidence="1">
    <location>
        <begin position="88"/>
        <end position="103"/>
    </location>
</feature>
<accession>A0A914WTJ6</accession>
<protein>
    <submittedName>
        <fullName evidence="3">Uncharacterized protein</fullName>
    </submittedName>
</protein>
<dbReference type="AlphaFoldDB" id="A0A914WTJ6"/>